<dbReference type="Gene3D" id="3.30.1920.10">
    <property type="entry name" value="Baseplate protein-like domains - 2 layer sandwich fold"/>
    <property type="match status" value="1"/>
</dbReference>
<keyword evidence="5" id="KW-1185">Reference proteome</keyword>
<organism evidence="4 5">
    <name type="scientific">Azospirillum endophyticum</name>
    <dbReference type="NCBI Taxonomy" id="2800326"/>
    <lineage>
        <taxon>Bacteria</taxon>
        <taxon>Pseudomonadati</taxon>
        <taxon>Pseudomonadota</taxon>
        <taxon>Alphaproteobacteria</taxon>
        <taxon>Rhodospirillales</taxon>
        <taxon>Azospirillaceae</taxon>
        <taxon>Azospirillum</taxon>
    </lineage>
</organism>
<reference evidence="5" key="1">
    <citation type="submission" date="2021-01" db="EMBL/GenBank/DDBJ databases">
        <title>Genome public.</title>
        <authorList>
            <person name="Liu C."/>
            <person name="Sun Q."/>
        </authorList>
    </citation>
    <scope>NUCLEOTIDE SEQUENCE [LARGE SCALE GENOMIC DNA]</scope>
    <source>
        <strain evidence="5">YIM B02556</strain>
    </source>
</reference>
<evidence type="ECO:0000259" key="3">
    <source>
        <dbReference type="Pfam" id="PF22255"/>
    </source>
</evidence>
<dbReference type="InterPro" id="IPR049354">
    <property type="entry name" value="GpP-like_N"/>
</dbReference>
<dbReference type="Proteomes" id="UP000652760">
    <property type="component" value="Unassembled WGS sequence"/>
</dbReference>
<feature type="domain" description="Baseplate hub protein gp44/GpP-like C-terminal" evidence="2">
    <location>
        <begin position="255"/>
        <end position="336"/>
    </location>
</feature>
<dbReference type="Gene3D" id="3.55.50.10">
    <property type="entry name" value="Baseplate protein-like domains"/>
    <property type="match status" value="1"/>
</dbReference>
<proteinExistence type="predicted"/>
<evidence type="ECO:0000313" key="4">
    <source>
        <dbReference type="EMBL" id="MBK1842444.1"/>
    </source>
</evidence>
<dbReference type="InterPro" id="IPR026276">
    <property type="entry name" value="Baseplate_GpP"/>
</dbReference>
<feature type="domain" description="Baseplate hub protein gp44-like N-terminal" evidence="1">
    <location>
        <begin position="15"/>
        <end position="91"/>
    </location>
</feature>
<dbReference type="InterPro" id="IPR053982">
    <property type="entry name" value="Gp44/GpP-like_C"/>
</dbReference>
<dbReference type="SUPFAM" id="SSF69279">
    <property type="entry name" value="Phage tail proteins"/>
    <property type="match status" value="2"/>
</dbReference>
<sequence>MDDLTLTLKKPAVKLSGWQAVRVTRGIERMPSDFDIEFTERFPGEAESVVVKPGDECQVLIGSDLVITGYVDRFMPTIDRSRHSLRVTGRSKCQDLVDCSVVWDSNQMSGATALTVAQNLAGKYNITVKALTDVGDPIKQVNFIWSETPYQVIERVVRSQALLVYDSPDGNLILSRVGTEKHGSGFQQGKNVERATAMFGMDLRYSEYRVRMHNMTPLSETGDAGDILTIVEDKDVPRFRRREIIAETGVLVAGLAQKRGVWEAARRAGRSYCVQLTTDSWRDGDGMLWTPNRMVRLQLPSLKIPDVQWIVAEVTYRRDRAGTAADLVLMPPDAFSVQPIVLNPIPADVQTRG</sequence>
<evidence type="ECO:0008006" key="6">
    <source>
        <dbReference type="Google" id="ProtNLM"/>
    </source>
</evidence>
<dbReference type="RefSeq" id="WP_200199108.1">
    <property type="nucleotide sequence ID" value="NZ_JAENHM010000087.1"/>
</dbReference>
<dbReference type="Pfam" id="PF22255">
    <property type="entry name" value="Gp44-like_2nd"/>
    <property type="match status" value="1"/>
</dbReference>
<protein>
    <recommendedName>
        <fullName evidence="6">Mu-like prophage tail protein gpP</fullName>
    </recommendedName>
</protein>
<evidence type="ECO:0000259" key="1">
    <source>
        <dbReference type="Pfam" id="PF21683"/>
    </source>
</evidence>
<gene>
    <name evidence="4" type="ORF">JHL17_34120</name>
</gene>
<evidence type="ECO:0000259" key="2">
    <source>
        <dbReference type="Pfam" id="PF21929"/>
    </source>
</evidence>
<dbReference type="Gene3D" id="2.30.300.10">
    <property type="entry name" value="Baseplate protein-like domain - beta roll fold"/>
    <property type="match status" value="1"/>
</dbReference>
<dbReference type="InterPro" id="IPR053981">
    <property type="entry name" value="Gp44/GpP-like_2nd"/>
</dbReference>
<evidence type="ECO:0000313" key="5">
    <source>
        <dbReference type="Proteomes" id="UP000652760"/>
    </source>
</evidence>
<name>A0ABS1FGD4_9PROT</name>
<dbReference type="EMBL" id="JAENHM010000087">
    <property type="protein sequence ID" value="MBK1842444.1"/>
    <property type="molecule type" value="Genomic_DNA"/>
</dbReference>
<accession>A0ABS1FGD4</accession>
<dbReference type="Pfam" id="PF21929">
    <property type="entry name" value="GpP_4th"/>
    <property type="match status" value="1"/>
</dbReference>
<dbReference type="InterPro" id="IPR023399">
    <property type="entry name" value="Baseplate-like_2-layer_sand"/>
</dbReference>
<dbReference type="PIRSF" id="PIRSF004440">
    <property type="entry name" value="GpP"/>
    <property type="match status" value="1"/>
</dbReference>
<feature type="domain" description="Baseplate hub protein gp44/GpP-like second" evidence="3">
    <location>
        <begin position="93"/>
        <end position="176"/>
    </location>
</feature>
<dbReference type="Pfam" id="PF21683">
    <property type="entry name" value="GpP-like_1st"/>
    <property type="match status" value="1"/>
</dbReference>
<comment type="caution">
    <text evidence="4">The sequence shown here is derived from an EMBL/GenBank/DDBJ whole genome shotgun (WGS) entry which is preliminary data.</text>
</comment>